<dbReference type="Proteomes" id="UP001219525">
    <property type="component" value="Unassembled WGS sequence"/>
</dbReference>
<protein>
    <submittedName>
        <fullName evidence="1">Uncharacterized protein</fullName>
    </submittedName>
</protein>
<keyword evidence="2" id="KW-1185">Reference proteome</keyword>
<reference evidence="1" key="1">
    <citation type="submission" date="2023-03" db="EMBL/GenBank/DDBJ databases">
        <title>Massive genome expansion in bonnet fungi (Mycena s.s.) driven by repeated elements and novel gene families across ecological guilds.</title>
        <authorList>
            <consortium name="Lawrence Berkeley National Laboratory"/>
            <person name="Harder C.B."/>
            <person name="Miyauchi S."/>
            <person name="Viragh M."/>
            <person name="Kuo A."/>
            <person name="Thoen E."/>
            <person name="Andreopoulos B."/>
            <person name="Lu D."/>
            <person name="Skrede I."/>
            <person name="Drula E."/>
            <person name="Henrissat B."/>
            <person name="Morin E."/>
            <person name="Kohler A."/>
            <person name="Barry K."/>
            <person name="LaButti K."/>
            <person name="Morin E."/>
            <person name="Salamov A."/>
            <person name="Lipzen A."/>
            <person name="Mereny Z."/>
            <person name="Hegedus B."/>
            <person name="Baldrian P."/>
            <person name="Stursova M."/>
            <person name="Weitz H."/>
            <person name="Taylor A."/>
            <person name="Grigoriev I.V."/>
            <person name="Nagy L.G."/>
            <person name="Martin F."/>
            <person name="Kauserud H."/>
        </authorList>
    </citation>
    <scope>NUCLEOTIDE SEQUENCE</scope>
    <source>
        <strain evidence="1">9144</strain>
    </source>
</reference>
<accession>A0AAD6YSH8</accession>
<evidence type="ECO:0000313" key="2">
    <source>
        <dbReference type="Proteomes" id="UP001219525"/>
    </source>
</evidence>
<dbReference type="EMBL" id="JARJCW010000002">
    <property type="protein sequence ID" value="KAJ7228443.1"/>
    <property type="molecule type" value="Genomic_DNA"/>
</dbReference>
<organism evidence="1 2">
    <name type="scientific">Mycena pura</name>
    <dbReference type="NCBI Taxonomy" id="153505"/>
    <lineage>
        <taxon>Eukaryota</taxon>
        <taxon>Fungi</taxon>
        <taxon>Dikarya</taxon>
        <taxon>Basidiomycota</taxon>
        <taxon>Agaricomycotina</taxon>
        <taxon>Agaricomycetes</taxon>
        <taxon>Agaricomycetidae</taxon>
        <taxon>Agaricales</taxon>
        <taxon>Marasmiineae</taxon>
        <taxon>Mycenaceae</taxon>
        <taxon>Mycena</taxon>
    </lineage>
</organism>
<evidence type="ECO:0000313" key="1">
    <source>
        <dbReference type="EMBL" id="KAJ7228443.1"/>
    </source>
</evidence>
<dbReference type="AlphaFoldDB" id="A0AAD6YSH8"/>
<sequence length="140" mass="16134">MDIIDRCERLSVETGCWLQFSAQHMFANVPFLHYASPQILKEAKQDVEQITNHLNRVYLNLIAARNAESREMHNLKQLIAAEIREKRAQEALAVSQLAQQQAAEEARIAQEKLASERELETQCLEMEVWRAQQKSNSTLT</sequence>
<name>A0AAD6YSH8_9AGAR</name>
<comment type="caution">
    <text evidence="1">The sequence shown here is derived from an EMBL/GenBank/DDBJ whole genome shotgun (WGS) entry which is preliminary data.</text>
</comment>
<gene>
    <name evidence="1" type="ORF">GGX14DRAFT_384910</name>
</gene>
<proteinExistence type="predicted"/>